<keyword evidence="1" id="KW-0812">Transmembrane</keyword>
<dbReference type="Proteomes" id="UP000216852">
    <property type="component" value="Unassembled WGS sequence"/>
</dbReference>
<feature type="transmembrane region" description="Helical" evidence="1">
    <location>
        <begin position="511"/>
        <end position="536"/>
    </location>
</feature>
<dbReference type="RefSeq" id="WP_095220251.1">
    <property type="nucleotide sequence ID" value="NZ_NPBJ01000010.1"/>
</dbReference>
<comment type="caution">
    <text evidence="2">The sequence shown here is derived from an EMBL/GenBank/DDBJ whole genome shotgun (WGS) entry which is preliminary data.</text>
</comment>
<feature type="transmembrane region" description="Helical" evidence="1">
    <location>
        <begin position="108"/>
        <end position="130"/>
    </location>
</feature>
<feature type="transmembrane region" description="Helical" evidence="1">
    <location>
        <begin position="596"/>
        <end position="619"/>
    </location>
</feature>
<evidence type="ECO:0000313" key="2">
    <source>
        <dbReference type="EMBL" id="PAE00741.1"/>
    </source>
</evidence>
<feature type="transmembrane region" description="Helical" evidence="1">
    <location>
        <begin position="681"/>
        <end position="700"/>
    </location>
</feature>
<reference evidence="2 3" key="1">
    <citation type="submission" date="2017-07" db="EMBL/GenBank/DDBJ databases">
        <title>Isolation and whole genome analysis of endospore-forming bacteria from heroin.</title>
        <authorList>
            <person name="Kalinowski J."/>
            <person name="Ahrens B."/>
            <person name="Al-Dilaimi A."/>
            <person name="Winkler A."/>
            <person name="Wibberg D."/>
            <person name="Schleenbecker U."/>
            <person name="Ruckert C."/>
            <person name="Wolfel R."/>
            <person name="Grass G."/>
        </authorList>
    </citation>
    <scope>NUCLEOTIDE SEQUENCE [LARGE SCALE GENOMIC DNA]</scope>
    <source>
        <strain evidence="2 3">7517-1</strain>
    </source>
</reference>
<dbReference type="EMBL" id="NPBJ01000010">
    <property type="protein sequence ID" value="PAE00741.1"/>
    <property type="molecule type" value="Genomic_DNA"/>
</dbReference>
<proteinExistence type="predicted"/>
<dbReference type="SUPFAM" id="SSF58113">
    <property type="entry name" value="Apolipoprotein A-I"/>
    <property type="match status" value="1"/>
</dbReference>
<protein>
    <recommendedName>
        <fullName evidence="4">Phage-related protein</fullName>
    </recommendedName>
</protein>
<gene>
    <name evidence="2" type="ORF">CHH48_05540</name>
</gene>
<dbReference type="PANTHER" id="PTHR37813:SF1">
    <property type="entry name" value="FELS-2 PROPHAGE PROTEIN"/>
    <property type="match status" value="1"/>
</dbReference>
<accession>A0ABX4H0T0</accession>
<feature type="transmembrane region" description="Helical" evidence="1">
    <location>
        <begin position="652"/>
        <end position="674"/>
    </location>
</feature>
<sequence length="1057" mass="114819">MHESFMARIGARIKEFQAKMKQVDAAVKRTAMGTDKQIGADTAEFHRKAAQVSAKARDLERKSVIVRIEARIDNFQNVMGRIANSINAFGTVAGNTFRGLGIMLSSTLVPIIASLIGLIGNLGVVAGTVAGSAFSLASAFGAAGTAALAFGLFAAPTIQAVFGDIEDMNAAQYKAAGAFQSMKSNYMDLAKAIEQPVLEAFTKAMDITKKLIGTLTPMVKSAAGAVNNLMDSLAKSIDSKAMREFFDYLNKSAGPMLETIGKSVGNFIKGFLSMMTAFGPLAEDTAKGFLRMSEGFASWAAGLSQSAKFQAFVNYIRENMPKIKSIVGDAITGIINTFSGFSGTASGMLDKLQGMMSSFKKWSSEIGSNVGFQKFLGYIVESGPKVASLIGNIVKFIVNLGVAMAPLGSKLLDMVNSFISWTNSMMETHPVIGKIIAASTVIVGALVALVPVIAAIRTAFSGFGRILLNVVTGAFSLAGSAFSKIGGFITKLLPKILSLGTKALPWLARGFALLTGPVGLVISILSILIPIFVKLWKENETFRNKVKEVWAGVKNVISSVTTAVAAFIVNTWGSIKSWWEENQETIKSAAKKVWDAVITNIVSVLTNVYNFIVTIWTAVSTWWTENQELIKSTAQKVWDFISTNIISNLQTAWTVIQTVIGILVPFFSAAWDVIKNVITTVWNVIKTTISTVINLVWSIIKVVMLAIQGDWSGVWEEIKNILQIVWDWIKSIVQIGIDFVKGLISTGWELIKTVTSNVWTWIKDKISEVWENIKSSVQTKIEQLKANLLAKWLEIKVKSALLVQQMKEKVVEFFQNIVSKVKEKMDQVKQWVQNKWEEAKSTATTKLQNLVSTVREKFGEVVDKVREKMQEAVDKVAEFVGDMPGKVRDGVTDMISAGEDLINGVIDGIKGKIDAGLEAVSGFGTSLVEKFKSVTGIASPSKVFKAASKWIPVGAAVGINKNASTAVNAVSNMASAMTGAFKPDLATNSQFHASLDTSLTRGDFGKVQHDFGTQIDDMELPEPTIIVQGNVDREGITWMVNDRNARETRLRQGFMRK</sequence>
<name>A0ABX4H0T0_9BACI</name>
<dbReference type="PANTHER" id="PTHR37813">
    <property type="entry name" value="FELS-2 PROPHAGE PROTEIN"/>
    <property type="match status" value="1"/>
</dbReference>
<feature type="transmembrane region" description="Helical" evidence="1">
    <location>
        <begin position="466"/>
        <end position="490"/>
    </location>
</feature>
<dbReference type="InterPro" id="IPR016024">
    <property type="entry name" value="ARM-type_fold"/>
</dbReference>
<keyword evidence="1" id="KW-1133">Transmembrane helix</keyword>
<organism evidence="2 3">
    <name type="scientific">Terribacillus saccharophilus</name>
    <dbReference type="NCBI Taxonomy" id="361277"/>
    <lineage>
        <taxon>Bacteria</taxon>
        <taxon>Bacillati</taxon>
        <taxon>Bacillota</taxon>
        <taxon>Bacilli</taxon>
        <taxon>Bacillales</taxon>
        <taxon>Bacillaceae</taxon>
        <taxon>Terribacillus</taxon>
    </lineage>
</organism>
<dbReference type="SUPFAM" id="SSF48371">
    <property type="entry name" value="ARM repeat"/>
    <property type="match status" value="1"/>
</dbReference>
<evidence type="ECO:0000256" key="1">
    <source>
        <dbReference type="SAM" id="Phobius"/>
    </source>
</evidence>
<evidence type="ECO:0008006" key="4">
    <source>
        <dbReference type="Google" id="ProtNLM"/>
    </source>
</evidence>
<feature type="transmembrane region" description="Helical" evidence="1">
    <location>
        <begin position="435"/>
        <end position="460"/>
    </location>
</feature>
<dbReference type="Gene3D" id="1.20.120.20">
    <property type="entry name" value="Apolipoprotein"/>
    <property type="match status" value="2"/>
</dbReference>
<evidence type="ECO:0000313" key="3">
    <source>
        <dbReference type="Proteomes" id="UP000216852"/>
    </source>
</evidence>
<feature type="transmembrane region" description="Helical" evidence="1">
    <location>
        <begin position="136"/>
        <end position="155"/>
    </location>
</feature>
<keyword evidence="3" id="KW-1185">Reference proteome</keyword>
<keyword evidence="1" id="KW-0472">Membrane</keyword>